<evidence type="ECO:0000313" key="7">
    <source>
        <dbReference type="EMBL" id="PJJ81299.1"/>
    </source>
</evidence>
<keyword evidence="8" id="KW-1185">Reference proteome</keyword>
<evidence type="ECO:0000256" key="3">
    <source>
        <dbReference type="ARBA" id="ARBA00022777"/>
    </source>
</evidence>
<dbReference type="InterPro" id="IPR050861">
    <property type="entry name" value="Dihydroxyacetone_Kinase"/>
</dbReference>
<keyword evidence="2" id="KW-0547">Nucleotide-binding</keyword>
<keyword evidence="3 7" id="KW-0418">Kinase</keyword>
<dbReference type="GO" id="GO:0005829">
    <property type="term" value="C:cytosol"/>
    <property type="evidence" value="ECO:0007669"/>
    <property type="project" value="TreeGrafter"/>
</dbReference>
<comment type="caution">
    <text evidence="7">The sequence shown here is derived from an EMBL/GenBank/DDBJ whole genome shotgun (WGS) entry which is preliminary data.</text>
</comment>
<name>A0A2M9D6F7_9MICO</name>
<dbReference type="SUPFAM" id="SSF101473">
    <property type="entry name" value="DhaL-like"/>
    <property type="match status" value="1"/>
</dbReference>
<gene>
    <name evidence="7" type="ORF">CLV85_0470</name>
</gene>
<evidence type="ECO:0000259" key="6">
    <source>
        <dbReference type="PROSITE" id="PS51481"/>
    </source>
</evidence>
<evidence type="ECO:0000256" key="4">
    <source>
        <dbReference type="ARBA" id="ARBA00022840"/>
    </source>
</evidence>
<dbReference type="Pfam" id="PF02733">
    <property type="entry name" value="Dak1"/>
    <property type="match status" value="1"/>
</dbReference>
<dbReference type="FunFam" id="1.25.40.340:FF:000002">
    <property type="entry name" value="Dihydroxyacetone kinase, L subunit"/>
    <property type="match status" value="1"/>
</dbReference>
<feature type="domain" description="DhaK" evidence="6">
    <location>
        <begin position="7"/>
        <end position="327"/>
    </location>
</feature>
<dbReference type="PANTHER" id="PTHR28629">
    <property type="entry name" value="TRIOKINASE/FMN CYCLASE"/>
    <property type="match status" value="1"/>
</dbReference>
<dbReference type="NCBIfam" id="NF011049">
    <property type="entry name" value="PRK14479.1"/>
    <property type="match status" value="1"/>
</dbReference>
<dbReference type="PANTHER" id="PTHR28629:SF4">
    <property type="entry name" value="TRIOKINASE_FMN CYCLASE"/>
    <property type="match status" value="1"/>
</dbReference>
<evidence type="ECO:0000256" key="1">
    <source>
        <dbReference type="ARBA" id="ARBA00022679"/>
    </source>
</evidence>
<dbReference type="OrthoDB" id="9806345at2"/>
<dbReference type="Gene3D" id="3.40.50.10440">
    <property type="entry name" value="Dihydroxyacetone kinase, domain 1"/>
    <property type="match status" value="1"/>
</dbReference>
<dbReference type="GO" id="GO:0019563">
    <property type="term" value="P:glycerol catabolic process"/>
    <property type="evidence" value="ECO:0007669"/>
    <property type="project" value="TreeGrafter"/>
</dbReference>
<dbReference type="PROSITE" id="PS51480">
    <property type="entry name" value="DHAL"/>
    <property type="match status" value="1"/>
</dbReference>
<dbReference type="Gene3D" id="3.30.1180.20">
    <property type="entry name" value="Dihydroxyacetone kinase, domain 2"/>
    <property type="match status" value="1"/>
</dbReference>
<dbReference type="EMBL" id="PGFH01000001">
    <property type="protein sequence ID" value="PJJ81299.1"/>
    <property type="molecule type" value="Genomic_DNA"/>
</dbReference>
<dbReference type="InterPro" id="IPR004007">
    <property type="entry name" value="DhaL_dom"/>
</dbReference>
<keyword evidence="4" id="KW-0067">ATP-binding</keyword>
<reference evidence="7 8" key="1">
    <citation type="submission" date="2017-11" db="EMBL/GenBank/DDBJ databases">
        <title>Genomic Encyclopedia of Archaeal and Bacterial Type Strains, Phase II (KMG-II): From Individual Species to Whole Genera.</title>
        <authorList>
            <person name="Goeker M."/>
        </authorList>
    </citation>
    <scope>NUCLEOTIDE SEQUENCE [LARGE SCALE GENOMIC DNA]</scope>
    <source>
        <strain evidence="7 8">DSM 16400</strain>
    </source>
</reference>
<proteinExistence type="predicted"/>
<evidence type="ECO:0000259" key="5">
    <source>
        <dbReference type="PROSITE" id="PS51480"/>
    </source>
</evidence>
<keyword evidence="1" id="KW-0808">Transferase</keyword>
<dbReference type="Gene3D" id="1.25.40.340">
    <property type="match status" value="1"/>
</dbReference>
<dbReference type="GO" id="GO:0005524">
    <property type="term" value="F:ATP binding"/>
    <property type="evidence" value="ECO:0007669"/>
    <property type="project" value="UniProtKB-KW"/>
</dbReference>
<dbReference type="InterPro" id="IPR004006">
    <property type="entry name" value="DhaK_dom"/>
</dbReference>
<dbReference type="FunFam" id="3.40.50.10440:FF:000001">
    <property type="entry name" value="Dihydroxyacetone kinase, DhaK subunit"/>
    <property type="match status" value="1"/>
</dbReference>
<dbReference type="Proteomes" id="UP000231742">
    <property type="component" value="Unassembled WGS sequence"/>
</dbReference>
<organism evidence="7 8">
    <name type="scientific">Salinibacterium amurskyense</name>
    <dbReference type="NCBI Taxonomy" id="205941"/>
    <lineage>
        <taxon>Bacteria</taxon>
        <taxon>Bacillati</taxon>
        <taxon>Actinomycetota</taxon>
        <taxon>Actinomycetes</taxon>
        <taxon>Micrococcales</taxon>
        <taxon>Microbacteriaceae</taxon>
        <taxon>Salinibacterium</taxon>
    </lineage>
</organism>
<dbReference type="InterPro" id="IPR036117">
    <property type="entry name" value="DhaL_dom_sf"/>
</dbReference>
<dbReference type="SUPFAM" id="SSF82549">
    <property type="entry name" value="DAK1/DegV-like"/>
    <property type="match status" value="1"/>
</dbReference>
<dbReference type="SMART" id="SM01120">
    <property type="entry name" value="Dak2"/>
    <property type="match status" value="1"/>
</dbReference>
<sequence>MTSLVNDPADFPKELVQGFIQANSRYVREVFGGVVRSTQSKPGKVAIVTGGGTGHYPGFMGWVGSGLVDGAVTGNIFSSPSGSQAYSVAKAVDQGSGVIIAFLNYAGDVLHFGQAAEQLRADGIDAREAVVTDDVASAPITERHKRRGITGGLPVFKMASAAAEAGLSIDEVLEVFNRANERVRTFGVAFSGCTLPGASHPLFEVADGTIGVGLGVHGEPGIYETDLGTADEVAQLLVERLLEDVPENPGKRVAVLLNGLGSAKYEELFVTYTSVTKHLNAAGIEIVDGEVGEFMTSLDMGGVSLTLIWLDDTIEPYYFAPCDTPAYKRGPLLDPLLPEGTVFNTEPEGLVVRAPGSSESQAAAQHIARGLAQVKTLLAEKMEELGDLDAIAGDGDHGVGMERGSRAAAEAAEWLAAEGAGAQSTLVGAGSRWSENAGGASGALWGAALAAAGNALGDTDIVDAAAQARAIRAFIDSILRLGGAQVGDKTMVCAQVPFADAFEAAAADGKSAAEAWAIAATVATTAAAETAQLEPKIGRARVLAQRSLGYPDPGAVSFGMIVSTMAALFEPTSAK</sequence>
<feature type="domain" description="DhaL" evidence="5">
    <location>
        <begin position="365"/>
        <end position="567"/>
    </location>
</feature>
<dbReference type="AlphaFoldDB" id="A0A2M9D6F7"/>
<accession>A0A2M9D6F7</accession>
<dbReference type="RefSeq" id="WP_100387996.1">
    <property type="nucleotide sequence ID" value="NZ_BMZU01000001.1"/>
</dbReference>
<protein>
    <submittedName>
        <fullName evidence="7">Homodimeric dihydroxyacetone kinase</fullName>
    </submittedName>
</protein>
<evidence type="ECO:0000256" key="2">
    <source>
        <dbReference type="ARBA" id="ARBA00022741"/>
    </source>
</evidence>
<dbReference type="PROSITE" id="PS51481">
    <property type="entry name" value="DHAK"/>
    <property type="match status" value="1"/>
</dbReference>
<dbReference type="Pfam" id="PF02734">
    <property type="entry name" value="Dak2"/>
    <property type="match status" value="1"/>
</dbReference>
<dbReference type="GO" id="GO:0004371">
    <property type="term" value="F:glycerone kinase activity"/>
    <property type="evidence" value="ECO:0007669"/>
    <property type="project" value="InterPro"/>
</dbReference>
<evidence type="ECO:0000313" key="8">
    <source>
        <dbReference type="Proteomes" id="UP000231742"/>
    </source>
</evidence>